<dbReference type="GO" id="GO:0071281">
    <property type="term" value="P:cellular response to iron ion"/>
    <property type="evidence" value="ECO:0007669"/>
    <property type="project" value="TreeGrafter"/>
</dbReference>
<reference evidence="4 5" key="1">
    <citation type="submission" date="2019-08" db="EMBL/GenBank/DDBJ databases">
        <title>In-depth cultivation of the pig gut microbiome towards novel bacterial diversity and tailored functional studies.</title>
        <authorList>
            <person name="Wylensek D."/>
            <person name="Hitch T.C.A."/>
            <person name="Clavel T."/>
        </authorList>
    </citation>
    <scope>NUCLEOTIDE SEQUENCE [LARGE SCALE GENOMIC DNA]</scope>
    <source>
        <strain evidence="4 5">Oil+RF-744-WCA-WT-11</strain>
    </source>
</reference>
<comment type="caution">
    <text evidence="4">The sequence shown here is derived from an EMBL/GenBank/DDBJ whole genome shotgun (WGS) entry which is preliminary data.</text>
</comment>
<organism evidence="4 5">
    <name type="scientific">Porcincola intestinalis</name>
    <dbReference type="NCBI Taxonomy" id="2606632"/>
    <lineage>
        <taxon>Bacteria</taxon>
        <taxon>Bacillati</taxon>
        <taxon>Bacillota</taxon>
        <taxon>Clostridia</taxon>
        <taxon>Lachnospirales</taxon>
        <taxon>Lachnospiraceae</taxon>
        <taxon>Porcincola</taxon>
    </lineage>
</organism>
<dbReference type="PANTHER" id="PTHR30535:SF34">
    <property type="entry name" value="MOLYBDATE-BINDING PROTEIN MOLA"/>
    <property type="match status" value="1"/>
</dbReference>
<dbReference type="Pfam" id="PF01497">
    <property type="entry name" value="Peripla_BP_2"/>
    <property type="match status" value="1"/>
</dbReference>
<feature type="signal peptide" evidence="2">
    <location>
        <begin position="1"/>
        <end position="30"/>
    </location>
</feature>
<evidence type="ECO:0000259" key="3">
    <source>
        <dbReference type="PROSITE" id="PS50983"/>
    </source>
</evidence>
<dbReference type="SUPFAM" id="SSF53807">
    <property type="entry name" value="Helical backbone' metal receptor"/>
    <property type="match status" value="1"/>
</dbReference>
<evidence type="ECO:0000256" key="2">
    <source>
        <dbReference type="SAM" id="SignalP"/>
    </source>
</evidence>
<keyword evidence="5" id="KW-1185">Reference proteome</keyword>
<evidence type="ECO:0000313" key="4">
    <source>
        <dbReference type="EMBL" id="MSS15976.1"/>
    </source>
</evidence>
<protein>
    <submittedName>
        <fullName evidence="4">ABC transporter substrate-binding protein</fullName>
    </submittedName>
</protein>
<keyword evidence="2" id="KW-0732">Signal</keyword>
<feature type="domain" description="Fe/B12 periplasmic-binding" evidence="3">
    <location>
        <begin position="49"/>
        <end position="310"/>
    </location>
</feature>
<comment type="similarity">
    <text evidence="1">Belongs to the bacterial solute-binding protein 8 family.</text>
</comment>
<accession>A0A6L5XAB5</accession>
<dbReference type="PANTHER" id="PTHR30535">
    <property type="entry name" value="VITAMIN B12-BINDING PROTEIN"/>
    <property type="match status" value="1"/>
</dbReference>
<dbReference type="EMBL" id="VULZ01000019">
    <property type="protein sequence ID" value="MSS15976.1"/>
    <property type="molecule type" value="Genomic_DNA"/>
</dbReference>
<dbReference type="Gene3D" id="3.40.50.1980">
    <property type="entry name" value="Nitrogenase molybdenum iron protein domain"/>
    <property type="match status" value="2"/>
</dbReference>
<dbReference type="RefSeq" id="WP_154527349.1">
    <property type="nucleotide sequence ID" value="NZ_VULZ01000019.1"/>
</dbReference>
<dbReference type="Proteomes" id="UP000481852">
    <property type="component" value="Unassembled WGS sequence"/>
</dbReference>
<dbReference type="InterPro" id="IPR002491">
    <property type="entry name" value="ABC_transptr_periplasmic_BD"/>
</dbReference>
<evidence type="ECO:0000256" key="1">
    <source>
        <dbReference type="ARBA" id="ARBA00008814"/>
    </source>
</evidence>
<dbReference type="AlphaFoldDB" id="A0A6L5XAB5"/>
<name>A0A6L5XAB5_9FIRM</name>
<dbReference type="PROSITE" id="PS50983">
    <property type="entry name" value="FE_B12_PBP"/>
    <property type="match status" value="1"/>
</dbReference>
<sequence length="312" mass="33837">MDKRFRHTIISMMTAVVFLASLPLTGCVFAGDSPMADGTDASSRKAPKRVVALSRSIGDLWLLAGGTLSGITSDGLDLSGITKDCVSVGTISAPNAEAIMELQPDEVLATEEIPAQKKVVETLTSAGISCRDVSVNSFTDYEQIMKKFTELTGRQDLYTSNVEEVAEAIDELRDSAPAAVRGKSFLLIRASAAKTKALKDDHFVAAMLTDLGLVNVAADDSSLDDLSLEWIVEKDPAYIFIVTQGSVKEANEAFKESFLSQPAWNQLSAVRGRRLFILEKDLFQYKPNNRWAQAYQVLLDDLTDGVEGSTEG</sequence>
<dbReference type="InterPro" id="IPR050902">
    <property type="entry name" value="ABC_Transporter_SBP"/>
</dbReference>
<evidence type="ECO:0000313" key="5">
    <source>
        <dbReference type="Proteomes" id="UP000481852"/>
    </source>
</evidence>
<feature type="chain" id="PRO_5026672926" evidence="2">
    <location>
        <begin position="31"/>
        <end position="312"/>
    </location>
</feature>
<gene>
    <name evidence="4" type="ORF">FYJ35_13235</name>
</gene>
<proteinExistence type="inferred from homology"/>